<reference evidence="1" key="1">
    <citation type="submission" date="2018-05" db="EMBL/GenBank/DDBJ databases">
        <authorList>
            <person name="Lanie J.A."/>
            <person name="Ng W.-L."/>
            <person name="Kazmierczak K.M."/>
            <person name="Andrzejewski T.M."/>
            <person name="Davidsen T.M."/>
            <person name="Wayne K.J."/>
            <person name="Tettelin H."/>
            <person name="Glass J.I."/>
            <person name="Rusch D."/>
            <person name="Podicherti R."/>
            <person name="Tsui H.-C.T."/>
            <person name="Winkler M.E."/>
        </authorList>
    </citation>
    <scope>NUCLEOTIDE SEQUENCE</scope>
</reference>
<sequence length="341" mass="36761">MNDHFDEFEFFLEKPWSDGLPVVTPTEERISKMISATSRHPDEIIGPIPPAMEIATVASVATHAVMAGCKPEYLPVVLGATELMLQAEFNVNGVQGTMHGVAPMLIVNGPYALEIGIHGGSGCLGPGFRANASIGRAIRLILMNIGAGLPGISSMTVFGMPSRFTYCLTENSECNPWESLSVSKGYGADENVLTMAMVESPRFCWDDVSDEPERLIRGIADTMTAMGSWNMHARSDMVVAMSPQHAEICDKSGWSRDEVHTRLIEVAGRTVSNLKLGGNWRRERALALPVPVDPDDGECFVPTIKDSVDLQLIVAGGWGPCTAVCHGWSGGSRAVHSSYEA</sequence>
<evidence type="ECO:0000313" key="1">
    <source>
        <dbReference type="EMBL" id="SUZ70060.1"/>
    </source>
</evidence>
<gene>
    <name evidence="1" type="ORF">METZ01_LOCUS22914</name>
</gene>
<name>A0A381PT19_9ZZZZ</name>
<protein>
    <recommendedName>
        <fullName evidence="2">Thioredoxin</fullName>
    </recommendedName>
</protein>
<proteinExistence type="predicted"/>
<organism evidence="1">
    <name type="scientific">marine metagenome</name>
    <dbReference type="NCBI Taxonomy" id="408172"/>
    <lineage>
        <taxon>unclassified sequences</taxon>
        <taxon>metagenomes</taxon>
        <taxon>ecological metagenomes</taxon>
    </lineage>
</organism>
<accession>A0A381PT19</accession>
<dbReference type="AlphaFoldDB" id="A0A381PT19"/>
<dbReference type="EMBL" id="UINC01001080">
    <property type="protein sequence ID" value="SUZ70060.1"/>
    <property type="molecule type" value="Genomic_DNA"/>
</dbReference>
<evidence type="ECO:0008006" key="2">
    <source>
        <dbReference type="Google" id="ProtNLM"/>
    </source>
</evidence>